<dbReference type="Proteomes" id="UP001178662">
    <property type="component" value="Chromosome"/>
</dbReference>
<dbReference type="PROSITE" id="PS51832">
    <property type="entry name" value="HD_GYP"/>
    <property type="match status" value="1"/>
</dbReference>
<dbReference type="InterPro" id="IPR037522">
    <property type="entry name" value="HD_GYP_dom"/>
</dbReference>
<accession>A0AA95JCI3</accession>
<evidence type="ECO:0000313" key="2">
    <source>
        <dbReference type="EMBL" id="WEK53947.1"/>
    </source>
</evidence>
<dbReference type="CDD" id="cd00077">
    <property type="entry name" value="HDc"/>
    <property type="match status" value="1"/>
</dbReference>
<feature type="domain" description="HD-GYP" evidence="1">
    <location>
        <begin position="131"/>
        <end position="327"/>
    </location>
</feature>
<dbReference type="Pfam" id="PF13487">
    <property type="entry name" value="HD_5"/>
    <property type="match status" value="1"/>
</dbReference>
<name>A0AA95JCI3_9BACL</name>
<proteinExistence type="predicted"/>
<organism evidence="2 3">
    <name type="scientific">Candidatus Cohnella colombiensis</name>
    <dbReference type="NCBI Taxonomy" id="3121368"/>
    <lineage>
        <taxon>Bacteria</taxon>
        <taxon>Bacillati</taxon>
        <taxon>Bacillota</taxon>
        <taxon>Bacilli</taxon>
        <taxon>Bacillales</taxon>
        <taxon>Paenibacillaceae</taxon>
        <taxon>Cohnella</taxon>
    </lineage>
</organism>
<dbReference type="Gene3D" id="1.10.3210.10">
    <property type="entry name" value="Hypothetical protein af1432"/>
    <property type="match status" value="1"/>
</dbReference>
<protein>
    <submittedName>
        <fullName evidence="2">HD domain-containing protein</fullName>
    </submittedName>
</protein>
<evidence type="ECO:0000313" key="3">
    <source>
        <dbReference type="Proteomes" id="UP001178662"/>
    </source>
</evidence>
<gene>
    <name evidence="2" type="ORF">P0Y55_15480</name>
</gene>
<dbReference type="InterPro" id="IPR003607">
    <property type="entry name" value="HD/PDEase_dom"/>
</dbReference>
<dbReference type="SUPFAM" id="SSF109604">
    <property type="entry name" value="HD-domain/PDEase-like"/>
    <property type="match status" value="1"/>
</dbReference>
<keyword evidence="3" id="KW-1185">Reference proteome</keyword>
<sequence length="378" mass="42435">MRLVGIKDLESGDVLAKAVFGRNGIVMLEAGTVLTEQYINRLQNLRVSAVHIQSKAEAFISEPNAAPRIITSAYHSPWISPNISELKNNDKARQQAVERVSNFVEQGFVQDRISLPVPEELFRKRFRDILLQIASERVFSDELGVMLQTDTYLFEHALNVVLCANILGTAQGYDETQLYEVSLGSLFCDIGMTRLPTDLIKLNRELTEAERNIMRQHTNEGYRVLKGIKEVPLLSAQVALMHHERYRGEGYPMSVNHASIPEYAQIAGLADVYNALISPRHYRQSYSVEEATEYLFAAGNYEFNVNLVKIFLKHLTLYPVSTVVRLSNGEIGAVVETMGRPSNRPVVQIFCDINGVALQSPYIVDLMDLKGVYIVGKA</sequence>
<evidence type="ECO:0000259" key="1">
    <source>
        <dbReference type="PROSITE" id="PS51832"/>
    </source>
</evidence>
<dbReference type="AlphaFoldDB" id="A0AA95JCI3"/>
<dbReference type="PANTHER" id="PTHR43155:SF2">
    <property type="entry name" value="CYCLIC DI-GMP PHOSPHODIESTERASE PA4108"/>
    <property type="match status" value="1"/>
</dbReference>
<dbReference type="EMBL" id="CP119317">
    <property type="protein sequence ID" value="WEK53947.1"/>
    <property type="molecule type" value="Genomic_DNA"/>
</dbReference>
<dbReference type="PANTHER" id="PTHR43155">
    <property type="entry name" value="CYCLIC DI-GMP PHOSPHODIESTERASE PA4108-RELATED"/>
    <property type="match status" value="1"/>
</dbReference>
<reference evidence="2" key="1">
    <citation type="submission" date="2023-03" db="EMBL/GenBank/DDBJ databases">
        <title>Andean soil-derived lignocellulolytic bacterial consortium as a source of novel taxa and putative plastic-active enzymes.</title>
        <authorList>
            <person name="Diaz-Garcia L."/>
            <person name="Chuvochina M."/>
            <person name="Feuerriegel G."/>
            <person name="Bunk B."/>
            <person name="Sproer C."/>
            <person name="Streit W.R."/>
            <person name="Rodriguez L.M."/>
            <person name="Overmann J."/>
            <person name="Jimenez D.J."/>
        </authorList>
    </citation>
    <scope>NUCLEOTIDE SEQUENCE</scope>
    <source>
        <strain evidence="2">MAG 2441</strain>
    </source>
</reference>